<dbReference type="GO" id="GO:0044782">
    <property type="term" value="P:cilium organization"/>
    <property type="evidence" value="ECO:0007669"/>
    <property type="project" value="TreeGrafter"/>
</dbReference>
<accession>A0A671P118</accession>
<dbReference type="InterPro" id="IPR000225">
    <property type="entry name" value="Armadillo"/>
</dbReference>
<dbReference type="Ensembl" id="ENSSANT00000055427.1">
    <property type="protein sequence ID" value="ENSSANP00000052144.1"/>
    <property type="gene ID" value="ENSSANG00000025446.1"/>
</dbReference>
<protein>
    <submittedName>
        <fullName evidence="1">Kinesin-associated protein 3-like</fullName>
    </submittedName>
</protein>
<dbReference type="GO" id="GO:0019894">
    <property type="term" value="F:kinesin binding"/>
    <property type="evidence" value="ECO:0007669"/>
    <property type="project" value="InterPro"/>
</dbReference>
<dbReference type="Pfam" id="PF05804">
    <property type="entry name" value="KAP"/>
    <property type="match status" value="2"/>
</dbReference>
<reference evidence="1" key="1">
    <citation type="submission" date="2025-08" db="UniProtKB">
        <authorList>
            <consortium name="Ensembl"/>
        </authorList>
    </citation>
    <scope>IDENTIFICATION</scope>
</reference>
<proteinExistence type="predicted"/>
<reference evidence="1" key="2">
    <citation type="submission" date="2025-09" db="UniProtKB">
        <authorList>
            <consortium name="Ensembl"/>
        </authorList>
    </citation>
    <scope>IDENTIFICATION</scope>
</reference>
<dbReference type="AlphaFoldDB" id="A0A671P118"/>
<gene>
    <name evidence="1" type="primary">kifap3b</name>
</gene>
<dbReference type="Gene3D" id="1.25.10.10">
    <property type="entry name" value="Leucine-rich Repeat Variant"/>
    <property type="match status" value="1"/>
</dbReference>
<dbReference type="SMART" id="SM00185">
    <property type="entry name" value="ARM"/>
    <property type="match status" value="3"/>
</dbReference>
<dbReference type="SMART" id="SM01297">
    <property type="entry name" value="KAP"/>
    <property type="match status" value="1"/>
</dbReference>
<dbReference type="PANTHER" id="PTHR15605:SF2">
    <property type="entry name" value="KINESIN-ASSOCIATED PROTEIN 3"/>
    <property type="match status" value="1"/>
</dbReference>
<dbReference type="InterPro" id="IPR016024">
    <property type="entry name" value="ARM-type_fold"/>
</dbReference>
<name>A0A671P118_9TELE</name>
<organism evidence="1 2">
    <name type="scientific">Sinocyclocheilus anshuiensis</name>
    <dbReference type="NCBI Taxonomy" id="1608454"/>
    <lineage>
        <taxon>Eukaryota</taxon>
        <taxon>Metazoa</taxon>
        <taxon>Chordata</taxon>
        <taxon>Craniata</taxon>
        <taxon>Vertebrata</taxon>
        <taxon>Euteleostomi</taxon>
        <taxon>Actinopterygii</taxon>
        <taxon>Neopterygii</taxon>
        <taxon>Teleostei</taxon>
        <taxon>Ostariophysi</taxon>
        <taxon>Cypriniformes</taxon>
        <taxon>Cyprinidae</taxon>
        <taxon>Cyprininae</taxon>
        <taxon>Sinocyclocheilus</taxon>
    </lineage>
</organism>
<evidence type="ECO:0000313" key="2">
    <source>
        <dbReference type="Proteomes" id="UP000472260"/>
    </source>
</evidence>
<keyword evidence="2" id="KW-1185">Reference proteome</keyword>
<sequence>MQPDESQYLQRKCRTGDIDVHPTEKALVVYYEVEASILGEAGNARHEEKKECQKIIRLRSLNASTDVSALARKVVEECKIIHPSKLVEVEHLLLYLQNRKKGSTLILHLACNPDNLEELSSSLARVLREDWKHSVELATTIIYVFFCFSSFSQFHGLITHYKIGVLCMNIIEHELKKYDLWQDELEKKSKDPENQSLRKEYEKTLKKYQSLLVKQEQLLRVAFYLLLNLSEDTRTELKMRNKNIVHLLVKSLERDNEELLVLVVSFLKKLSIFLENKNDMAEMDTVEKLACLVPCEQEDLMNVTLRLLLNLSFDTGLRTKMVHVGLLPKLTALLGDDTYKHVAMRILYHISVDDKSKSMFAYTDCIPQLIQMLFEHGEERMDTELISFCINLAANKTNAQIICEGNGLKMLMKRALKLKDPLLMKMIRNISQHDGPLKQLFIEYVGDLAAQIKQEGDEEFVIECLGTMANLTIPDLDWELLLKEYNLVPYLKDHLKPGSAEDDLILEVVIMIGTVSMDDSCAVMLAKSGIIPALIELLNAQQEDDEFVCQIIYVFYQMVFHQATRDVIIKDTQAPAYLIDLMHDKNVEIRQVCDNTLDIIAEYDEEWGKKIQSEKFRWHNSQWLEMVESRQMEDAEPYLYGDDPDALEQPDLFYSTGYEMCPVNGADGRPATAYGFRPDEPFFHGYGSTR</sequence>
<dbReference type="InterPro" id="IPR011989">
    <property type="entry name" value="ARM-like"/>
</dbReference>
<dbReference type="PANTHER" id="PTHR15605">
    <property type="entry name" value="KINESIN-ASSOCIATED PROTEINS"/>
    <property type="match status" value="1"/>
</dbReference>
<dbReference type="SUPFAM" id="SSF48371">
    <property type="entry name" value="ARM repeat"/>
    <property type="match status" value="1"/>
</dbReference>
<dbReference type="GO" id="GO:0048513">
    <property type="term" value="P:animal organ development"/>
    <property type="evidence" value="ECO:0007669"/>
    <property type="project" value="UniProtKB-ARBA"/>
</dbReference>
<dbReference type="GO" id="GO:0007018">
    <property type="term" value="P:microtubule-based movement"/>
    <property type="evidence" value="ECO:0007669"/>
    <property type="project" value="TreeGrafter"/>
</dbReference>
<dbReference type="Proteomes" id="UP000472260">
    <property type="component" value="Unassembled WGS sequence"/>
</dbReference>
<dbReference type="GO" id="GO:0016939">
    <property type="term" value="C:kinesin II complex"/>
    <property type="evidence" value="ECO:0007669"/>
    <property type="project" value="TreeGrafter"/>
</dbReference>
<dbReference type="GO" id="GO:0035869">
    <property type="term" value="C:ciliary transition zone"/>
    <property type="evidence" value="ECO:0007669"/>
    <property type="project" value="TreeGrafter"/>
</dbReference>
<dbReference type="InterPro" id="IPR008658">
    <property type="entry name" value="KAP3"/>
</dbReference>
<dbReference type="GO" id="GO:0005930">
    <property type="term" value="C:axoneme"/>
    <property type="evidence" value="ECO:0007669"/>
    <property type="project" value="TreeGrafter"/>
</dbReference>
<evidence type="ECO:0000313" key="1">
    <source>
        <dbReference type="Ensembl" id="ENSSANP00000052144.1"/>
    </source>
</evidence>